<reference evidence="3 4" key="1">
    <citation type="submission" date="2020-03" db="EMBL/GenBank/DDBJ databases">
        <title>Draft Genome Sequence of Cudoniella acicularis.</title>
        <authorList>
            <person name="Buettner E."/>
            <person name="Kellner H."/>
        </authorList>
    </citation>
    <scope>NUCLEOTIDE SEQUENCE [LARGE SCALE GENOMIC DNA]</scope>
    <source>
        <strain evidence="3 4">DSM 108380</strain>
    </source>
</reference>
<name>A0A8H4W089_9HELO</name>
<feature type="compositionally biased region" description="Basic and acidic residues" evidence="1">
    <location>
        <begin position="212"/>
        <end position="230"/>
    </location>
</feature>
<keyword evidence="4" id="KW-1185">Reference proteome</keyword>
<accession>A0A8H4W089</accession>
<feature type="compositionally biased region" description="Basic residues" evidence="1">
    <location>
        <begin position="55"/>
        <end position="67"/>
    </location>
</feature>
<dbReference type="Pfam" id="PF20253">
    <property type="entry name" value="DUF6604"/>
    <property type="match status" value="1"/>
</dbReference>
<protein>
    <recommendedName>
        <fullName evidence="2">DUF6604 domain-containing protein</fullName>
    </recommendedName>
</protein>
<proteinExistence type="predicted"/>
<dbReference type="OrthoDB" id="3563922at2759"/>
<dbReference type="InterPro" id="IPR046539">
    <property type="entry name" value="DUF6604"/>
</dbReference>
<dbReference type="PANTHER" id="PTHR38795">
    <property type="entry name" value="DUF6604 DOMAIN-CONTAINING PROTEIN"/>
    <property type="match status" value="1"/>
</dbReference>
<evidence type="ECO:0000313" key="4">
    <source>
        <dbReference type="Proteomes" id="UP000566819"/>
    </source>
</evidence>
<feature type="region of interest" description="Disordered" evidence="1">
    <location>
        <begin position="199"/>
        <end position="230"/>
    </location>
</feature>
<sequence>MLPDFLESTYIRYKKDTSIFIQRLYENWKQCGFKPAAKSVNEHTETKNEPATGRLKGKARALAKKSKTSTPDASIKKKQEEVLVNVSGLNAFAAAVASSKDILIKVPFEIMRTGLCCVSARKKYTAYFRKHMDSNAEELESSNKHSYFISAMETAILTLRPSFVTSAGTTVPDAEISSTNPKTAFEELANRFEALDVEDLNETDSGVPPPKSKHDEPIYAVEAPKDEKSI</sequence>
<comment type="caution">
    <text evidence="3">The sequence shown here is derived from an EMBL/GenBank/DDBJ whole genome shotgun (WGS) entry which is preliminary data.</text>
</comment>
<dbReference type="EMBL" id="JAAMPI010001070">
    <property type="protein sequence ID" value="KAF4626865.1"/>
    <property type="molecule type" value="Genomic_DNA"/>
</dbReference>
<evidence type="ECO:0000313" key="3">
    <source>
        <dbReference type="EMBL" id="KAF4626865.1"/>
    </source>
</evidence>
<feature type="region of interest" description="Disordered" evidence="1">
    <location>
        <begin position="39"/>
        <end position="72"/>
    </location>
</feature>
<feature type="domain" description="DUF6604" evidence="2">
    <location>
        <begin position="12"/>
        <end position="215"/>
    </location>
</feature>
<evidence type="ECO:0000256" key="1">
    <source>
        <dbReference type="SAM" id="MobiDB-lite"/>
    </source>
</evidence>
<dbReference type="AlphaFoldDB" id="A0A8H4W089"/>
<gene>
    <name evidence="3" type="ORF">G7Y89_g11292</name>
</gene>
<dbReference type="PANTHER" id="PTHR38795:SF1">
    <property type="entry name" value="DUF6604 DOMAIN-CONTAINING PROTEIN"/>
    <property type="match status" value="1"/>
</dbReference>
<dbReference type="Proteomes" id="UP000566819">
    <property type="component" value="Unassembled WGS sequence"/>
</dbReference>
<organism evidence="3 4">
    <name type="scientific">Cudoniella acicularis</name>
    <dbReference type="NCBI Taxonomy" id="354080"/>
    <lineage>
        <taxon>Eukaryota</taxon>
        <taxon>Fungi</taxon>
        <taxon>Dikarya</taxon>
        <taxon>Ascomycota</taxon>
        <taxon>Pezizomycotina</taxon>
        <taxon>Leotiomycetes</taxon>
        <taxon>Helotiales</taxon>
        <taxon>Tricladiaceae</taxon>
        <taxon>Cudoniella</taxon>
    </lineage>
</organism>
<evidence type="ECO:0000259" key="2">
    <source>
        <dbReference type="Pfam" id="PF20253"/>
    </source>
</evidence>